<keyword evidence="3" id="KW-1185">Reference proteome</keyword>
<evidence type="ECO:0000313" key="2">
    <source>
        <dbReference type="EMBL" id="CAH0536085.1"/>
    </source>
</evidence>
<evidence type="ECO:0000256" key="1">
    <source>
        <dbReference type="HAMAP-Rule" id="MF_00761"/>
    </source>
</evidence>
<dbReference type="PANTHER" id="PTHR28255">
    <property type="match status" value="1"/>
</dbReference>
<dbReference type="SUPFAM" id="SSF143744">
    <property type="entry name" value="GlcG-like"/>
    <property type="match status" value="1"/>
</dbReference>
<dbReference type="PIRSF" id="PIRSF008757">
    <property type="entry name" value="UCP008757"/>
    <property type="match status" value="1"/>
</dbReference>
<organism evidence="2 3">
    <name type="scientific">Vibrio marisflavi CECT 7928</name>
    <dbReference type="NCBI Taxonomy" id="634439"/>
    <lineage>
        <taxon>Bacteria</taxon>
        <taxon>Pseudomonadati</taxon>
        <taxon>Pseudomonadota</taxon>
        <taxon>Gammaproteobacteria</taxon>
        <taxon>Vibrionales</taxon>
        <taxon>Vibrionaceae</taxon>
        <taxon>Vibrio</taxon>
    </lineage>
</organism>
<gene>
    <name evidence="2" type="ORF">VMF7928_00181</name>
</gene>
<dbReference type="RefSeq" id="WP_237359592.1">
    <property type="nucleotide sequence ID" value="NZ_CAKLDM010000001.1"/>
</dbReference>
<dbReference type="Proteomes" id="UP000838748">
    <property type="component" value="Unassembled WGS sequence"/>
</dbReference>
<name>A0ABM8ZYP9_9VIBR</name>
<dbReference type="HAMAP" id="MF_00761">
    <property type="entry name" value="UPF0303"/>
    <property type="match status" value="1"/>
</dbReference>
<dbReference type="EMBL" id="CAKLDM010000001">
    <property type="protein sequence ID" value="CAH0536085.1"/>
    <property type="molecule type" value="Genomic_DNA"/>
</dbReference>
<proteinExistence type="inferred from homology"/>
<dbReference type="Gene3D" id="3.30.450.150">
    <property type="entry name" value="Haem-degrading domain"/>
    <property type="match status" value="1"/>
</dbReference>
<dbReference type="PANTHER" id="PTHR28255:SF1">
    <property type="entry name" value="UPF0303 PROTEIN YBR137W"/>
    <property type="match status" value="1"/>
</dbReference>
<protein>
    <recommendedName>
        <fullName evidence="1">UPF0303 protein VMF7928_00181</fullName>
    </recommendedName>
</protein>
<dbReference type="Pfam" id="PF03928">
    <property type="entry name" value="HbpS-like"/>
    <property type="match status" value="1"/>
</dbReference>
<comment type="similarity">
    <text evidence="1">Belongs to the UPF0303 family.</text>
</comment>
<dbReference type="InterPro" id="IPR005624">
    <property type="entry name" value="PduO/GlcC-like"/>
</dbReference>
<evidence type="ECO:0000313" key="3">
    <source>
        <dbReference type="Proteomes" id="UP000838748"/>
    </source>
</evidence>
<dbReference type="NCBIfam" id="NF002696">
    <property type="entry name" value="PRK02487.1-5"/>
    <property type="match status" value="1"/>
</dbReference>
<reference evidence="2" key="1">
    <citation type="submission" date="2021-11" db="EMBL/GenBank/DDBJ databases">
        <authorList>
            <person name="Rodrigo-Torres L."/>
            <person name="Arahal R. D."/>
            <person name="Lucena T."/>
        </authorList>
    </citation>
    <scope>NUCLEOTIDE SEQUENCE</scope>
    <source>
        <strain evidence="2">CECT 7928</strain>
    </source>
</reference>
<dbReference type="InterPro" id="IPR038084">
    <property type="entry name" value="PduO/GlcC-like_sf"/>
</dbReference>
<dbReference type="InterPro" id="IPR010371">
    <property type="entry name" value="YBR137W-like"/>
</dbReference>
<sequence>MKDKLEALLEQEKQIAFSEFNHETAWQLGCALKHAAEELSVSVTIEVYAFEQVLFSYAMLGTSIDNLDWMRRKRETVMRFGHSSFYIGQYNASKNRDFESQLHIDAQQYCAHGGSFPIRLKSGGLIGAVTVSGLPQQDDHNLVFTALKQQIDS</sequence>
<comment type="caution">
    <text evidence="2">The sequence shown here is derived from an EMBL/GenBank/DDBJ whole genome shotgun (WGS) entry which is preliminary data.</text>
</comment>
<accession>A0ABM8ZYP9</accession>